<feature type="transmembrane region" description="Helical" evidence="7">
    <location>
        <begin position="124"/>
        <end position="144"/>
    </location>
</feature>
<evidence type="ECO:0000256" key="5">
    <source>
        <dbReference type="ARBA" id="ARBA00022989"/>
    </source>
</evidence>
<organism evidence="9">
    <name type="scientific">marine metagenome</name>
    <dbReference type="NCBI Taxonomy" id="408172"/>
    <lineage>
        <taxon>unclassified sequences</taxon>
        <taxon>metagenomes</taxon>
        <taxon>ecological metagenomes</taxon>
    </lineage>
</organism>
<sequence>ALVLPFAFRLSRGRHQAGIRATVLVILPVMAMLLLSGGILGLEKVPTDQWGGLMLTLVIASIAIVFSIPLGLVLALARQSRLPALRLVAVGFIEFWRGVPLIVVLFAFVSMLPLFVPEGRNIDILVRTVIAFAIFNSAYMAEVFRGGLQSVPRGQYEAAEAIGLDYWKTMGLVVLPQAIRNSVPALMNTCISIFKETTLVMLIGLSDLLGVIQLSLEDPDWLGPTHIYGSAYLFAALL</sequence>
<name>A0A383CTV9_9ZZZZ</name>
<evidence type="ECO:0000256" key="3">
    <source>
        <dbReference type="ARBA" id="ARBA00022475"/>
    </source>
</evidence>
<evidence type="ECO:0000256" key="2">
    <source>
        <dbReference type="ARBA" id="ARBA00022448"/>
    </source>
</evidence>
<dbReference type="InterPro" id="IPR010065">
    <property type="entry name" value="AA_ABC_transptr_permease_3TM"/>
</dbReference>
<dbReference type="InterPro" id="IPR000515">
    <property type="entry name" value="MetI-like"/>
</dbReference>
<dbReference type="GO" id="GO:0022857">
    <property type="term" value="F:transmembrane transporter activity"/>
    <property type="evidence" value="ECO:0007669"/>
    <property type="project" value="InterPro"/>
</dbReference>
<feature type="non-terminal residue" evidence="9">
    <location>
        <position position="1"/>
    </location>
</feature>
<evidence type="ECO:0000259" key="8">
    <source>
        <dbReference type="PROSITE" id="PS50928"/>
    </source>
</evidence>
<keyword evidence="5 7" id="KW-1133">Transmembrane helix</keyword>
<dbReference type="NCBIfam" id="TIGR01726">
    <property type="entry name" value="HEQRo_perm_3TM"/>
    <property type="match status" value="1"/>
</dbReference>
<feature type="transmembrane region" description="Helical" evidence="7">
    <location>
        <begin position="54"/>
        <end position="75"/>
    </location>
</feature>
<keyword evidence="4 7" id="KW-0812">Transmembrane</keyword>
<dbReference type="GO" id="GO:0006865">
    <property type="term" value="P:amino acid transport"/>
    <property type="evidence" value="ECO:0007669"/>
    <property type="project" value="TreeGrafter"/>
</dbReference>
<gene>
    <name evidence="9" type="ORF">METZ01_LOCUS488641</name>
</gene>
<dbReference type="EMBL" id="UINC01211756">
    <property type="protein sequence ID" value="SVE35787.1"/>
    <property type="molecule type" value="Genomic_DNA"/>
</dbReference>
<feature type="non-terminal residue" evidence="9">
    <location>
        <position position="238"/>
    </location>
</feature>
<feature type="transmembrane region" description="Helical" evidence="7">
    <location>
        <begin position="87"/>
        <end position="112"/>
    </location>
</feature>
<dbReference type="CDD" id="cd06261">
    <property type="entry name" value="TM_PBP2"/>
    <property type="match status" value="1"/>
</dbReference>
<keyword evidence="3" id="KW-1003">Cell membrane</keyword>
<feature type="domain" description="ABC transmembrane type-1" evidence="8">
    <location>
        <begin position="53"/>
        <end position="238"/>
    </location>
</feature>
<dbReference type="InterPro" id="IPR035906">
    <property type="entry name" value="MetI-like_sf"/>
</dbReference>
<accession>A0A383CTV9</accession>
<feature type="transmembrane region" description="Helical" evidence="7">
    <location>
        <begin position="21"/>
        <end position="42"/>
    </location>
</feature>
<dbReference type="PROSITE" id="PS50928">
    <property type="entry name" value="ABC_TM1"/>
    <property type="match status" value="1"/>
</dbReference>
<keyword evidence="6 7" id="KW-0472">Membrane</keyword>
<dbReference type="AlphaFoldDB" id="A0A383CTV9"/>
<dbReference type="SUPFAM" id="SSF161098">
    <property type="entry name" value="MetI-like"/>
    <property type="match status" value="1"/>
</dbReference>
<dbReference type="PANTHER" id="PTHR30614">
    <property type="entry name" value="MEMBRANE COMPONENT OF AMINO ACID ABC TRANSPORTER"/>
    <property type="match status" value="1"/>
</dbReference>
<evidence type="ECO:0000256" key="1">
    <source>
        <dbReference type="ARBA" id="ARBA00004651"/>
    </source>
</evidence>
<keyword evidence="2" id="KW-0813">Transport</keyword>
<reference evidence="9" key="1">
    <citation type="submission" date="2018-05" db="EMBL/GenBank/DDBJ databases">
        <authorList>
            <person name="Lanie J.A."/>
            <person name="Ng W.-L."/>
            <person name="Kazmierczak K.M."/>
            <person name="Andrzejewski T.M."/>
            <person name="Davidsen T.M."/>
            <person name="Wayne K.J."/>
            <person name="Tettelin H."/>
            <person name="Glass J.I."/>
            <person name="Rusch D."/>
            <person name="Podicherti R."/>
            <person name="Tsui H.-C.T."/>
            <person name="Winkler M.E."/>
        </authorList>
    </citation>
    <scope>NUCLEOTIDE SEQUENCE</scope>
</reference>
<evidence type="ECO:0000256" key="7">
    <source>
        <dbReference type="SAM" id="Phobius"/>
    </source>
</evidence>
<proteinExistence type="predicted"/>
<dbReference type="Gene3D" id="1.10.3720.10">
    <property type="entry name" value="MetI-like"/>
    <property type="match status" value="1"/>
</dbReference>
<dbReference type="Pfam" id="PF00528">
    <property type="entry name" value="BPD_transp_1"/>
    <property type="match status" value="1"/>
</dbReference>
<dbReference type="GO" id="GO:0043190">
    <property type="term" value="C:ATP-binding cassette (ABC) transporter complex"/>
    <property type="evidence" value="ECO:0007669"/>
    <property type="project" value="InterPro"/>
</dbReference>
<protein>
    <recommendedName>
        <fullName evidence="8">ABC transmembrane type-1 domain-containing protein</fullName>
    </recommendedName>
</protein>
<dbReference type="PANTHER" id="PTHR30614:SF41">
    <property type="entry name" value="INNER MEMBRANE AMINO-ACID ABC TRANSPORTER PERMEASE PROTEIN YHDY"/>
    <property type="match status" value="1"/>
</dbReference>
<evidence type="ECO:0000256" key="6">
    <source>
        <dbReference type="ARBA" id="ARBA00023136"/>
    </source>
</evidence>
<dbReference type="InterPro" id="IPR043429">
    <property type="entry name" value="ArtM/GltK/GlnP/TcyL/YhdX-like"/>
</dbReference>
<evidence type="ECO:0000256" key="4">
    <source>
        <dbReference type="ARBA" id="ARBA00022692"/>
    </source>
</evidence>
<comment type="subcellular location">
    <subcellularLocation>
        <location evidence="1">Cell membrane</location>
        <topology evidence="1">Multi-pass membrane protein</topology>
    </subcellularLocation>
</comment>
<evidence type="ECO:0000313" key="9">
    <source>
        <dbReference type="EMBL" id="SVE35787.1"/>
    </source>
</evidence>